<dbReference type="OrthoDB" id="1875751at2759"/>
<dbReference type="Proteomes" id="UP000183832">
    <property type="component" value="Unassembled WGS sequence"/>
</dbReference>
<evidence type="ECO:0000313" key="2">
    <source>
        <dbReference type="Proteomes" id="UP000183832"/>
    </source>
</evidence>
<keyword evidence="2" id="KW-1185">Reference proteome</keyword>
<accession>A0A1J1J888</accession>
<dbReference type="AlphaFoldDB" id="A0A1J1J888"/>
<evidence type="ECO:0000313" key="1">
    <source>
        <dbReference type="EMBL" id="CRL07121.1"/>
    </source>
</evidence>
<gene>
    <name evidence="1" type="ORF">CLUMA_CG020118</name>
</gene>
<organism evidence="1 2">
    <name type="scientific">Clunio marinus</name>
    <dbReference type="NCBI Taxonomy" id="568069"/>
    <lineage>
        <taxon>Eukaryota</taxon>
        <taxon>Metazoa</taxon>
        <taxon>Ecdysozoa</taxon>
        <taxon>Arthropoda</taxon>
        <taxon>Hexapoda</taxon>
        <taxon>Insecta</taxon>
        <taxon>Pterygota</taxon>
        <taxon>Neoptera</taxon>
        <taxon>Endopterygota</taxon>
        <taxon>Diptera</taxon>
        <taxon>Nematocera</taxon>
        <taxon>Chironomoidea</taxon>
        <taxon>Chironomidae</taxon>
        <taxon>Clunio</taxon>
    </lineage>
</organism>
<dbReference type="EMBL" id="CVRI01000070">
    <property type="protein sequence ID" value="CRL07121.1"/>
    <property type="molecule type" value="Genomic_DNA"/>
</dbReference>
<proteinExistence type="predicted"/>
<name>A0A1J1J888_9DIPT</name>
<sequence>MEKRSEPEIAFIFHSSNFQMHEKQCLFLHVNIVALTITYIERFFKCLKVCISSSCFRYSIKKKS</sequence>
<protein>
    <submittedName>
        <fullName evidence="1">CLUMA_CG020118, isoform A</fullName>
    </submittedName>
</protein>
<reference evidence="1 2" key="1">
    <citation type="submission" date="2015-04" db="EMBL/GenBank/DDBJ databases">
        <authorList>
            <person name="Syromyatnikov M.Y."/>
            <person name="Popov V.N."/>
        </authorList>
    </citation>
    <scope>NUCLEOTIDE SEQUENCE [LARGE SCALE GENOMIC DNA]</scope>
</reference>